<evidence type="ECO:0000256" key="1">
    <source>
        <dbReference type="SAM" id="Coils"/>
    </source>
</evidence>
<organism evidence="3">
    <name type="scientific">uncultured Sphingomonadaceae bacterium</name>
    <dbReference type="NCBI Taxonomy" id="169976"/>
    <lineage>
        <taxon>Bacteria</taxon>
        <taxon>Pseudomonadati</taxon>
        <taxon>Pseudomonadota</taxon>
        <taxon>Alphaproteobacteria</taxon>
        <taxon>Sphingomonadales</taxon>
        <taxon>Sphingomonadaceae</taxon>
        <taxon>environmental samples</taxon>
    </lineage>
</organism>
<dbReference type="EMBL" id="CADCVX010000345">
    <property type="protein sequence ID" value="CAA9514935.1"/>
    <property type="molecule type" value="Genomic_DNA"/>
</dbReference>
<dbReference type="InterPro" id="IPR022134">
    <property type="entry name" value="DUF3667"/>
</dbReference>
<feature type="transmembrane region" description="Helical" evidence="2">
    <location>
        <begin position="243"/>
        <end position="262"/>
    </location>
</feature>
<keyword evidence="1" id="KW-0175">Coiled coil</keyword>
<name>A0A6J4T6I2_9SPHN</name>
<feature type="transmembrane region" description="Helical" evidence="2">
    <location>
        <begin position="109"/>
        <end position="129"/>
    </location>
</feature>
<reference evidence="3" key="1">
    <citation type="submission" date="2020-02" db="EMBL/GenBank/DDBJ databases">
        <authorList>
            <person name="Meier V. D."/>
        </authorList>
    </citation>
    <scope>NUCLEOTIDE SEQUENCE</scope>
    <source>
        <strain evidence="3">AVDCRST_MAG91</strain>
    </source>
</reference>
<proteinExistence type="predicted"/>
<dbReference type="Pfam" id="PF12412">
    <property type="entry name" value="DUF3667"/>
    <property type="match status" value="1"/>
</dbReference>
<feature type="coiled-coil region" evidence="1">
    <location>
        <begin position="146"/>
        <end position="173"/>
    </location>
</feature>
<accession>A0A6J4T6I2</accession>
<protein>
    <recommendedName>
        <fullName evidence="4">DUF3667 domain-containing protein</fullName>
    </recommendedName>
</protein>
<keyword evidence="2" id="KW-0812">Transmembrane</keyword>
<evidence type="ECO:0000313" key="3">
    <source>
        <dbReference type="EMBL" id="CAA9514935.1"/>
    </source>
</evidence>
<sequence length="271" mass="30326">MSEADTIADVVTGGVIARGVEPGGGGAWAGVDGHTHESACLNCGAGLRGEYCHACGQRRHVHRTLGAFGHDLLHGVLHFEGKIWRTLPMLAWRPGELTRRYVAGERARFVSPLALFLFCVFLTFAVFSWTGGPVVLTDSETGENFSTSLERGAAETERKLRAIERERLEAVAARRDTAAIDARLRDVRDELSMLRLMQQRGITEATMARASDDLPDEFGWLEDAYRKAKANPSLLIYKLQNNAYKYGWALIPISLTFMWLLFPFSRKFRMY</sequence>
<evidence type="ECO:0000256" key="2">
    <source>
        <dbReference type="SAM" id="Phobius"/>
    </source>
</evidence>
<evidence type="ECO:0008006" key="4">
    <source>
        <dbReference type="Google" id="ProtNLM"/>
    </source>
</evidence>
<dbReference type="AlphaFoldDB" id="A0A6J4T6I2"/>
<keyword evidence="2" id="KW-1133">Transmembrane helix</keyword>
<gene>
    <name evidence="3" type="ORF">AVDCRST_MAG91-1850</name>
</gene>
<keyword evidence="2" id="KW-0472">Membrane</keyword>
<feature type="non-terminal residue" evidence="3">
    <location>
        <position position="271"/>
    </location>
</feature>